<evidence type="ECO:0000313" key="5">
    <source>
        <dbReference type="Proteomes" id="UP001430290"/>
    </source>
</evidence>
<sequence length="264" mass="29443">MAKELTWREAIDKVLGASSAPLHYNEITARIIANQLRTNLGATPAATVNAQISSSIKRDGSASPYVRVAKGTFILAKPHVATSSTSKQKLTPPVDESEDSEEQYDIVSSFGMFWRREAIQWSASPKLLGMQQLGATPVDFNKQLGIYLLYDGREVIYIGRTTDRPLGRRLYEHTLDRLAARWDRFSWFGLLPVKESGQLATLPGTFEATKIISALEAILIEALEPRQNRKRGDDLSAVEFIQKEDPEIQKKKVKASLEAAIEKL</sequence>
<evidence type="ECO:0000259" key="3">
    <source>
        <dbReference type="PROSITE" id="PS51913"/>
    </source>
</evidence>
<proteinExistence type="predicted"/>
<dbReference type="Pfam" id="PF05066">
    <property type="entry name" value="HARE-HTH"/>
    <property type="match status" value="1"/>
</dbReference>
<comment type="caution">
    <text evidence="4">The sequence shown here is derived from an EMBL/GenBank/DDBJ whole genome shotgun (WGS) entry which is preliminary data.</text>
</comment>
<evidence type="ECO:0000256" key="1">
    <source>
        <dbReference type="ARBA" id="ARBA00023163"/>
    </source>
</evidence>
<dbReference type="CDD" id="cd00719">
    <property type="entry name" value="GIY-YIG_SF"/>
    <property type="match status" value="1"/>
</dbReference>
<feature type="domain" description="GIY-YIG" evidence="2">
    <location>
        <begin position="142"/>
        <end position="229"/>
    </location>
</feature>
<dbReference type="RefSeq" id="WP_223629880.1">
    <property type="nucleotide sequence ID" value="NZ_JAIQDJ010000029.1"/>
</dbReference>
<dbReference type="PROSITE" id="PS50164">
    <property type="entry name" value="GIY_YIG"/>
    <property type="match status" value="1"/>
</dbReference>
<organism evidence="4 5">
    <name type="scientific">Thermomonas beijingensis</name>
    <dbReference type="NCBI Taxonomy" id="2872701"/>
    <lineage>
        <taxon>Bacteria</taxon>
        <taxon>Pseudomonadati</taxon>
        <taxon>Pseudomonadota</taxon>
        <taxon>Gammaproteobacteria</taxon>
        <taxon>Lysobacterales</taxon>
        <taxon>Lysobacteraceae</taxon>
        <taxon>Thermomonas</taxon>
    </lineage>
</organism>
<feature type="domain" description="HTH HARE-type" evidence="3">
    <location>
        <begin position="5"/>
        <end position="78"/>
    </location>
</feature>
<keyword evidence="5" id="KW-1185">Reference proteome</keyword>
<dbReference type="InterPro" id="IPR007759">
    <property type="entry name" value="Asxl_HARE-HTH"/>
</dbReference>
<dbReference type="Proteomes" id="UP001430290">
    <property type="component" value="Unassembled WGS sequence"/>
</dbReference>
<evidence type="ECO:0000313" key="4">
    <source>
        <dbReference type="EMBL" id="MBZ4187214.1"/>
    </source>
</evidence>
<keyword evidence="1" id="KW-0804">Transcription</keyword>
<gene>
    <name evidence="4" type="ORF">K7B09_12870</name>
</gene>
<dbReference type="InterPro" id="IPR000305">
    <property type="entry name" value="GIY-YIG_endonuc"/>
</dbReference>
<evidence type="ECO:0008006" key="6">
    <source>
        <dbReference type="Google" id="ProtNLM"/>
    </source>
</evidence>
<reference evidence="4" key="1">
    <citation type="submission" date="2021-09" db="EMBL/GenBank/DDBJ databases">
        <authorList>
            <person name="Wu T."/>
            <person name="Guo S.Z."/>
        </authorList>
    </citation>
    <scope>NUCLEOTIDE SEQUENCE</scope>
    <source>
        <strain evidence="4">RSS-23</strain>
    </source>
</reference>
<name>A0ABS7TH69_9GAMM</name>
<dbReference type="EMBL" id="JAIQDJ010000029">
    <property type="protein sequence ID" value="MBZ4187214.1"/>
    <property type="molecule type" value="Genomic_DNA"/>
</dbReference>
<dbReference type="PROSITE" id="PS51913">
    <property type="entry name" value="HTH_HARE"/>
    <property type="match status" value="1"/>
</dbReference>
<protein>
    <recommendedName>
        <fullName evidence="6">HB1, ASXL, restriction endonuclease HTH domain</fullName>
    </recommendedName>
</protein>
<accession>A0ABS7TH69</accession>
<evidence type="ECO:0000259" key="2">
    <source>
        <dbReference type="PROSITE" id="PS50164"/>
    </source>
</evidence>